<dbReference type="Gene3D" id="2.60.120.10">
    <property type="entry name" value="Jelly Rolls"/>
    <property type="match status" value="1"/>
</dbReference>
<feature type="domain" description="SSD" evidence="9">
    <location>
        <begin position="250"/>
        <end position="370"/>
    </location>
</feature>
<dbReference type="EMBL" id="FOOC01000003">
    <property type="protein sequence ID" value="SFF40662.1"/>
    <property type="molecule type" value="Genomic_DNA"/>
</dbReference>
<dbReference type="GO" id="GO:0005886">
    <property type="term" value="C:plasma membrane"/>
    <property type="evidence" value="ECO:0007669"/>
    <property type="project" value="UniProtKB-SubCell"/>
</dbReference>
<feature type="transmembrane region" description="Helical" evidence="7">
    <location>
        <begin position="625"/>
        <end position="642"/>
    </location>
</feature>
<protein>
    <submittedName>
        <fullName evidence="10">Predicted exporter protein, RND superfamily</fullName>
    </submittedName>
</protein>
<name>A0A1I2IE43_9GAMM</name>
<feature type="transmembrane region" description="Helical" evidence="7">
    <location>
        <begin position="215"/>
        <end position="237"/>
    </location>
</feature>
<sequence length="905" mass="99114">MQRLVSWLASHPLGIIVLTALLSVAAGIALIDLPGPSLRVQIDPSIERLLPPQDDDRALFDRVRAQFGETDPVLLAVRFDNVYTAENIERIDRLTRRLGELDGVRQVISIANVQNPVADDAGIDISTFAAQVRANPDAVSRFAAQIAENPIYRDALVSADGTVAAFALTLQGIDENRFRSENYTERIRTLAREITGAQTVWITGSPVIKAATTDAILHTLKFTIPAIFVLVAVLLFFAYRSVRAVLLAGLTIALSMLWTLAAAAVLEIPVNLVTALVPPLVATLCLSYTVHMLAEFFASERGEQDRARFERVLRRMGVSLLLSGATTVAGFLALIPGSLPAIAQFAGLSSLGVGFSVLLTLVFLPAVLIYAGPQRPLRPLGEAMFARKARRLAMFDLRWRNWIIAIALLSLPIDLYYASRIRVGTEYIKNFDAEATVRRDFEAINAAFGGANLVSIVIDTHVDDALTDPARVREIEALQDWLRRQPEVGAAVSYVDHLKLINRNLNDGDPAYYRIPDDATAIKQLLVFGGSDEIRRVIDSRFRTALIAVRIKADDSIGITEFVNRTEARLRQMPPPLNGRVTGSPVLATRTVNAIASGQLTSLLVASVAIWAMLALMFTSARSALVAMLPNVLPVALYYGTLGLLDITLNPTTSLIACVVLGIAVDDTIHFLARFNADARARASEKAAVKSALAAVLRPVTFTMVALGLGFLVFTGSELQNQVQFGVLAAFTILMAWIADITLTPALGSKLRIVTLWDILRLDLGQSPQHTIPLFSGLSLRQARVFALMSRLETHLSGTRVIRQGDYARDIYVVIDGTLEVSIERGGERKILTTLHRGAVMGEAGYFGQRRTANVDAVTPVRVLRFDSEDLERLRRRYPRIAAIVYRNLNRIQAERLARATAMLQ</sequence>
<keyword evidence="3" id="KW-1003">Cell membrane</keyword>
<reference evidence="10 11" key="1">
    <citation type="submission" date="2016-10" db="EMBL/GenBank/DDBJ databases">
        <authorList>
            <person name="de Groot N.N."/>
        </authorList>
    </citation>
    <scope>NUCLEOTIDE SEQUENCE [LARGE SCALE GENOMIC DNA]</scope>
    <source>
        <strain evidence="10 11">DSM 23609</strain>
    </source>
</reference>
<dbReference type="Proteomes" id="UP000199771">
    <property type="component" value="Unassembled WGS sequence"/>
</dbReference>
<evidence type="ECO:0000256" key="2">
    <source>
        <dbReference type="ARBA" id="ARBA00010157"/>
    </source>
</evidence>
<dbReference type="PANTHER" id="PTHR33406:SF6">
    <property type="entry name" value="MEMBRANE PROTEIN YDGH-RELATED"/>
    <property type="match status" value="1"/>
</dbReference>
<dbReference type="RefSeq" id="WP_091532407.1">
    <property type="nucleotide sequence ID" value="NZ_FOOC01000003.1"/>
</dbReference>
<evidence type="ECO:0000256" key="1">
    <source>
        <dbReference type="ARBA" id="ARBA00004651"/>
    </source>
</evidence>
<dbReference type="PROSITE" id="PS50042">
    <property type="entry name" value="CNMP_BINDING_3"/>
    <property type="match status" value="1"/>
</dbReference>
<feature type="transmembrane region" description="Helical" evidence="7">
    <location>
        <begin position="600"/>
        <end position="618"/>
    </location>
</feature>
<keyword evidence="11" id="KW-1185">Reference proteome</keyword>
<dbReference type="CDD" id="cd00038">
    <property type="entry name" value="CAP_ED"/>
    <property type="match status" value="1"/>
</dbReference>
<feature type="transmembrane region" description="Helical" evidence="7">
    <location>
        <begin position="272"/>
        <end position="297"/>
    </location>
</feature>
<dbReference type="InterPro" id="IPR050545">
    <property type="entry name" value="Mycobact_MmpL"/>
</dbReference>
<dbReference type="InterPro" id="IPR004869">
    <property type="entry name" value="MMPL_dom"/>
</dbReference>
<feature type="domain" description="Cyclic nucleotide-binding" evidence="8">
    <location>
        <begin position="774"/>
        <end position="874"/>
    </location>
</feature>
<dbReference type="SUPFAM" id="SSF51206">
    <property type="entry name" value="cAMP-binding domain-like"/>
    <property type="match status" value="1"/>
</dbReference>
<feature type="transmembrane region" description="Helical" evidence="7">
    <location>
        <begin position="345"/>
        <end position="371"/>
    </location>
</feature>
<dbReference type="SMART" id="SM00100">
    <property type="entry name" value="cNMP"/>
    <property type="match status" value="1"/>
</dbReference>
<dbReference type="Pfam" id="PF00027">
    <property type="entry name" value="cNMP_binding"/>
    <property type="match status" value="1"/>
</dbReference>
<dbReference type="InterPro" id="IPR014710">
    <property type="entry name" value="RmlC-like_jellyroll"/>
</dbReference>
<dbReference type="AlphaFoldDB" id="A0A1I2IE43"/>
<dbReference type="OrthoDB" id="9803781at2"/>
<organism evidence="10 11">
    <name type="scientific">Fontimonas thermophila</name>
    <dbReference type="NCBI Taxonomy" id="1076937"/>
    <lineage>
        <taxon>Bacteria</taxon>
        <taxon>Pseudomonadati</taxon>
        <taxon>Pseudomonadota</taxon>
        <taxon>Gammaproteobacteria</taxon>
        <taxon>Nevskiales</taxon>
        <taxon>Nevskiaceae</taxon>
        <taxon>Fontimonas</taxon>
    </lineage>
</organism>
<evidence type="ECO:0000313" key="10">
    <source>
        <dbReference type="EMBL" id="SFF40662.1"/>
    </source>
</evidence>
<evidence type="ECO:0000256" key="3">
    <source>
        <dbReference type="ARBA" id="ARBA00022475"/>
    </source>
</evidence>
<proteinExistence type="inferred from homology"/>
<dbReference type="InterPro" id="IPR018488">
    <property type="entry name" value="cNMP-bd_CS"/>
</dbReference>
<dbReference type="SUPFAM" id="SSF82866">
    <property type="entry name" value="Multidrug efflux transporter AcrB transmembrane domain"/>
    <property type="match status" value="2"/>
</dbReference>
<dbReference type="PANTHER" id="PTHR33406">
    <property type="entry name" value="MEMBRANE PROTEIN MJ1562-RELATED"/>
    <property type="match status" value="1"/>
</dbReference>
<feature type="transmembrane region" description="Helical" evidence="7">
    <location>
        <begin position="399"/>
        <end position="418"/>
    </location>
</feature>
<dbReference type="Gene3D" id="1.20.1640.10">
    <property type="entry name" value="Multidrug efflux transporter AcrB transmembrane domain"/>
    <property type="match status" value="2"/>
</dbReference>
<dbReference type="PROSITE" id="PS50156">
    <property type="entry name" value="SSD"/>
    <property type="match status" value="1"/>
</dbReference>
<evidence type="ECO:0000256" key="4">
    <source>
        <dbReference type="ARBA" id="ARBA00022692"/>
    </source>
</evidence>
<comment type="similarity">
    <text evidence="2">Belongs to the resistance-nodulation-cell division (RND) (TC 2.A.6) family. MmpL subfamily.</text>
</comment>
<evidence type="ECO:0000259" key="8">
    <source>
        <dbReference type="PROSITE" id="PS50042"/>
    </source>
</evidence>
<keyword evidence="6 7" id="KW-0472">Membrane</keyword>
<evidence type="ECO:0000256" key="5">
    <source>
        <dbReference type="ARBA" id="ARBA00022989"/>
    </source>
</evidence>
<feature type="transmembrane region" description="Helical" evidence="7">
    <location>
        <begin position="696"/>
        <end position="717"/>
    </location>
</feature>
<dbReference type="InterPro" id="IPR000595">
    <property type="entry name" value="cNMP-bd_dom"/>
</dbReference>
<dbReference type="PROSITE" id="PS00888">
    <property type="entry name" value="CNMP_BINDING_1"/>
    <property type="match status" value="1"/>
</dbReference>
<gene>
    <name evidence="10" type="ORF">SAMN04488120_103274</name>
</gene>
<keyword evidence="4 7" id="KW-0812">Transmembrane</keyword>
<evidence type="ECO:0000313" key="11">
    <source>
        <dbReference type="Proteomes" id="UP000199771"/>
    </source>
</evidence>
<keyword evidence="5 7" id="KW-1133">Transmembrane helix</keyword>
<feature type="transmembrane region" description="Helical" evidence="7">
    <location>
        <begin position="723"/>
        <end position="743"/>
    </location>
</feature>
<evidence type="ECO:0000259" key="9">
    <source>
        <dbReference type="PROSITE" id="PS50156"/>
    </source>
</evidence>
<feature type="transmembrane region" description="Helical" evidence="7">
    <location>
        <begin position="318"/>
        <end position="339"/>
    </location>
</feature>
<dbReference type="InterPro" id="IPR018490">
    <property type="entry name" value="cNMP-bd_dom_sf"/>
</dbReference>
<comment type="subcellular location">
    <subcellularLocation>
        <location evidence="1">Cell membrane</location>
        <topology evidence="1">Multi-pass membrane protein</topology>
    </subcellularLocation>
</comment>
<dbReference type="InterPro" id="IPR000731">
    <property type="entry name" value="SSD"/>
</dbReference>
<evidence type="ECO:0000256" key="6">
    <source>
        <dbReference type="ARBA" id="ARBA00023136"/>
    </source>
</evidence>
<dbReference type="STRING" id="1076937.SAMN04488120_103274"/>
<feature type="transmembrane region" description="Helical" evidence="7">
    <location>
        <begin position="654"/>
        <end position="675"/>
    </location>
</feature>
<feature type="transmembrane region" description="Helical" evidence="7">
    <location>
        <begin position="244"/>
        <end position="266"/>
    </location>
</feature>
<accession>A0A1I2IE43</accession>
<evidence type="ECO:0000256" key="7">
    <source>
        <dbReference type="SAM" id="Phobius"/>
    </source>
</evidence>
<dbReference type="Pfam" id="PF03176">
    <property type="entry name" value="MMPL"/>
    <property type="match status" value="2"/>
</dbReference>